<dbReference type="InterPro" id="IPR050377">
    <property type="entry name" value="Radical_SAM_PqqE_MftC-like"/>
</dbReference>
<dbReference type="SFLD" id="SFLDS00029">
    <property type="entry name" value="Radical_SAM"/>
    <property type="match status" value="1"/>
</dbReference>
<dbReference type="Gene3D" id="3.20.20.70">
    <property type="entry name" value="Aldolase class I"/>
    <property type="match status" value="1"/>
</dbReference>
<dbReference type="STRING" id="1244869.H261_07933"/>
<evidence type="ECO:0000256" key="3">
    <source>
        <dbReference type="ARBA" id="ARBA00022723"/>
    </source>
</evidence>
<dbReference type="PANTHER" id="PTHR11228">
    <property type="entry name" value="RADICAL SAM DOMAIN PROTEIN"/>
    <property type="match status" value="1"/>
</dbReference>
<gene>
    <name evidence="8" type="ORF">H261_07933</name>
</gene>
<comment type="cofactor">
    <cofactor evidence="1">
        <name>[4Fe-4S] cluster</name>
        <dbReference type="ChEBI" id="CHEBI:49883"/>
    </cofactor>
</comment>
<dbReference type="AlphaFoldDB" id="M3ACM4"/>
<keyword evidence="5" id="KW-0411">Iron-sulfur</keyword>
<dbReference type="InterPro" id="IPR023885">
    <property type="entry name" value="4Fe4S-binding_SPASM_dom"/>
</dbReference>
<evidence type="ECO:0000259" key="7">
    <source>
        <dbReference type="Pfam" id="PF13186"/>
    </source>
</evidence>
<name>M3ACM4_9PROT</name>
<feature type="domain" description="4Fe4S-binding SPASM" evidence="7">
    <location>
        <begin position="247"/>
        <end position="315"/>
    </location>
</feature>
<evidence type="ECO:0000256" key="4">
    <source>
        <dbReference type="ARBA" id="ARBA00023004"/>
    </source>
</evidence>
<evidence type="ECO:0000256" key="2">
    <source>
        <dbReference type="ARBA" id="ARBA00022691"/>
    </source>
</evidence>
<dbReference type="OrthoDB" id="5288924at2"/>
<keyword evidence="3" id="KW-0479">Metal-binding</keyword>
<dbReference type="PANTHER" id="PTHR11228:SF7">
    <property type="entry name" value="PQQA PEPTIDE CYCLASE"/>
    <property type="match status" value="1"/>
</dbReference>
<dbReference type="Proteomes" id="UP000011744">
    <property type="component" value="Unassembled WGS sequence"/>
</dbReference>
<dbReference type="eggNOG" id="COG0535">
    <property type="taxonomic scope" value="Bacteria"/>
</dbReference>
<keyword evidence="4" id="KW-0408">Iron</keyword>
<dbReference type="InterPro" id="IPR013785">
    <property type="entry name" value="Aldolase_TIM"/>
</dbReference>
<dbReference type="RefSeq" id="WP_008616187.1">
    <property type="nucleotide sequence ID" value="NZ_AONQ01000016.1"/>
</dbReference>
<keyword evidence="2" id="KW-0949">S-adenosyl-L-methionine</keyword>
<evidence type="ECO:0000259" key="6">
    <source>
        <dbReference type="Pfam" id="PF04055"/>
    </source>
</evidence>
<protein>
    <submittedName>
        <fullName evidence="8">Radical SAM superfamily enzyme</fullName>
    </submittedName>
</protein>
<dbReference type="Pfam" id="PF13186">
    <property type="entry name" value="SPASM"/>
    <property type="match status" value="1"/>
</dbReference>
<evidence type="ECO:0000313" key="8">
    <source>
        <dbReference type="EMBL" id="EME70543.1"/>
    </source>
</evidence>
<comment type="caution">
    <text evidence="8">The sequence shown here is derived from an EMBL/GenBank/DDBJ whole genome shotgun (WGS) entry which is preliminary data.</text>
</comment>
<keyword evidence="9" id="KW-1185">Reference proteome</keyword>
<dbReference type="GO" id="GO:0051536">
    <property type="term" value="F:iron-sulfur cluster binding"/>
    <property type="evidence" value="ECO:0007669"/>
    <property type="project" value="UniProtKB-KW"/>
</dbReference>
<reference evidence="8 9" key="1">
    <citation type="journal article" date="2014" name="Genome Announc.">
        <title>Draft Genome Sequence of Magnetospirillum sp. Strain SO-1, a Freshwater Magnetotactic Bacterium Isolated from the Ol'khovka River, Russia.</title>
        <authorList>
            <person name="Grouzdev D.S."/>
            <person name="Dziuba M.V."/>
            <person name="Sukhacheva M.S."/>
            <person name="Mardanov A.V."/>
            <person name="Beletskiy A.V."/>
            <person name="Kuznetsov B.B."/>
            <person name="Skryabin K.G."/>
        </authorList>
    </citation>
    <scope>NUCLEOTIDE SEQUENCE [LARGE SCALE GENOMIC DNA]</scope>
    <source>
        <strain evidence="8 9">SO-1</strain>
    </source>
</reference>
<evidence type="ECO:0000313" key="9">
    <source>
        <dbReference type="Proteomes" id="UP000011744"/>
    </source>
</evidence>
<dbReference type="PATRIC" id="fig|1244869.3.peg.1603"/>
<evidence type="ECO:0000256" key="5">
    <source>
        <dbReference type="ARBA" id="ARBA00023014"/>
    </source>
</evidence>
<dbReference type="GO" id="GO:0046872">
    <property type="term" value="F:metal ion binding"/>
    <property type="evidence" value="ECO:0007669"/>
    <property type="project" value="UniProtKB-KW"/>
</dbReference>
<dbReference type="CDD" id="cd21109">
    <property type="entry name" value="SPASM"/>
    <property type="match status" value="1"/>
</dbReference>
<proteinExistence type="predicted"/>
<accession>M3ACM4</accession>
<dbReference type="InterPro" id="IPR007197">
    <property type="entry name" value="rSAM"/>
</dbReference>
<dbReference type="GO" id="GO:0003824">
    <property type="term" value="F:catalytic activity"/>
    <property type="evidence" value="ECO:0007669"/>
    <property type="project" value="InterPro"/>
</dbReference>
<dbReference type="CDD" id="cd01335">
    <property type="entry name" value="Radical_SAM"/>
    <property type="match status" value="1"/>
</dbReference>
<dbReference type="Pfam" id="PF04055">
    <property type="entry name" value="Radical_SAM"/>
    <property type="match status" value="1"/>
</dbReference>
<feature type="domain" description="Radical SAM core" evidence="6">
    <location>
        <begin position="30"/>
        <end position="165"/>
    </location>
</feature>
<dbReference type="SFLD" id="SFLDG01067">
    <property type="entry name" value="SPASM/twitch_domain_containing"/>
    <property type="match status" value="1"/>
</dbReference>
<dbReference type="InterPro" id="IPR058240">
    <property type="entry name" value="rSAM_sf"/>
</dbReference>
<dbReference type="EMBL" id="AONQ01000016">
    <property type="protein sequence ID" value="EME70543.1"/>
    <property type="molecule type" value="Genomic_DNA"/>
</dbReference>
<organism evidence="8 9">
    <name type="scientific">Paramagnetospirillum caucaseum</name>
    <dbReference type="NCBI Taxonomy" id="1244869"/>
    <lineage>
        <taxon>Bacteria</taxon>
        <taxon>Pseudomonadati</taxon>
        <taxon>Pseudomonadota</taxon>
        <taxon>Alphaproteobacteria</taxon>
        <taxon>Rhodospirillales</taxon>
        <taxon>Magnetospirillaceae</taxon>
        <taxon>Paramagnetospirillum</taxon>
    </lineage>
</organism>
<evidence type="ECO:0000256" key="1">
    <source>
        <dbReference type="ARBA" id="ARBA00001966"/>
    </source>
</evidence>
<sequence length="351" mass="40445">MRAIVNNYLLEDELLVRRFKRHPHTLHLHPTNICNARCVFCSYRHSTEEKIVAETREFCRAIDDWMSKVTGDTRLEVGTNNGDALVDPDLITKLRYAKDKGVTTIFFPTNGILLKRGNLCEELVQVVDNIAISIPGFDREDYKLVYGVDKADEVLEGVIKLAEAKRAANSPIKIELYPRIDRPWEEVLQDEGMKRLEPYIADGTLIIPPEQIRNEEMFTWGGVITDDDMPGTMKLRHREFDPKRRPCRNPLKDVSILPDGQVRVCSCQYMNTNYDELVIGDTREASLDDILFAPRHRQVLKDMASGNWAPVCANCSIFEPVRLSLRESFAWTLELIRLRLARRFGLRWIGE</sequence>
<dbReference type="SUPFAM" id="SSF102114">
    <property type="entry name" value="Radical SAM enzymes"/>
    <property type="match status" value="1"/>
</dbReference>